<dbReference type="InterPro" id="IPR036388">
    <property type="entry name" value="WH-like_DNA-bd_sf"/>
</dbReference>
<dbReference type="FunFam" id="1.20.1310.10:FF:000001">
    <property type="entry name" value="Cullin 3"/>
    <property type="match status" value="1"/>
</dbReference>
<reference evidence="7" key="1">
    <citation type="journal article" date="2016" name="Nat. Commun.">
        <title>The Gonium pectorale genome demonstrates co-option of cell cycle regulation during the evolution of multicellularity.</title>
        <authorList>
            <person name="Hanschen E.R."/>
            <person name="Marriage T.N."/>
            <person name="Ferris P.J."/>
            <person name="Hamaji T."/>
            <person name="Toyoda A."/>
            <person name="Fujiyama A."/>
            <person name="Neme R."/>
            <person name="Noguchi H."/>
            <person name="Minakuchi Y."/>
            <person name="Suzuki M."/>
            <person name="Kawai-Toyooka H."/>
            <person name="Smith D.R."/>
            <person name="Sparks H."/>
            <person name="Anderson J."/>
            <person name="Bakaric R."/>
            <person name="Luria V."/>
            <person name="Karger A."/>
            <person name="Kirschner M.W."/>
            <person name="Durand P.M."/>
            <person name="Michod R.E."/>
            <person name="Nozaki H."/>
            <person name="Olson B.J."/>
        </authorList>
    </citation>
    <scope>NUCLEOTIDE SEQUENCE [LARGE SCALE GENOMIC DNA]</scope>
    <source>
        <strain evidence="7">NIES-2863</strain>
    </source>
</reference>
<proteinExistence type="inferred from homology"/>
<evidence type="ECO:0000313" key="6">
    <source>
        <dbReference type="EMBL" id="KXZ48514.1"/>
    </source>
</evidence>
<dbReference type="SMART" id="SM00182">
    <property type="entry name" value="CULLIN"/>
    <property type="match status" value="1"/>
</dbReference>
<dbReference type="InterPro" id="IPR019559">
    <property type="entry name" value="Cullin_neddylation_domain"/>
</dbReference>
<dbReference type="OrthoDB" id="27073at2759"/>
<dbReference type="InterPro" id="IPR001373">
    <property type="entry name" value="Cullin_N"/>
</dbReference>
<dbReference type="PROSITE" id="PS50069">
    <property type="entry name" value="CULLIN_2"/>
    <property type="match status" value="1"/>
</dbReference>
<dbReference type="SUPFAM" id="SSF75632">
    <property type="entry name" value="Cullin homology domain"/>
    <property type="match status" value="1"/>
</dbReference>
<dbReference type="FunFam" id="1.20.1310.10:FF:000020">
    <property type="entry name" value="Cullin-1, putative"/>
    <property type="match status" value="1"/>
</dbReference>
<evidence type="ECO:0000256" key="3">
    <source>
        <dbReference type="PROSITE-ProRule" id="PRU00330"/>
    </source>
</evidence>
<keyword evidence="2" id="KW-0832">Ubl conjugation</keyword>
<dbReference type="Gene3D" id="3.30.230.130">
    <property type="entry name" value="Cullin, Chain C, Domain 2"/>
    <property type="match status" value="1"/>
</dbReference>
<dbReference type="InterPro" id="IPR059120">
    <property type="entry name" value="Cullin-like_AB"/>
</dbReference>
<comment type="caution">
    <text evidence="6">The sequence shown here is derived from an EMBL/GenBank/DDBJ whole genome shotgun (WGS) entry which is preliminary data.</text>
</comment>
<dbReference type="STRING" id="33097.A0A150GFA9"/>
<dbReference type="InterPro" id="IPR016157">
    <property type="entry name" value="Cullin_CS"/>
</dbReference>
<dbReference type="GO" id="GO:0006511">
    <property type="term" value="P:ubiquitin-dependent protein catabolic process"/>
    <property type="evidence" value="ECO:0007669"/>
    <property type="project" value="InterPro"/>
</dbReference>
<dbReference type="InterPro" id="IPR045093">
    <property type="entry name" value="Cullin"/>
</dbReference>
<dbReference type="InterPro" id="IPR016158">
    <property type="entry name" value="Cullin_homology"/>
</dbReference>
<dbReference type="FunFam" id="1.20.1310.10:FF:000021">
    <property type="entry name" value="Cullin-1, putative"/>
    <property type="match status" value="1"/>
</dbReference>
<dbReference type="InterPro" id="IPR036390">
    <property type="entry name" value="WH_DNA-bd_sf"/>
</dbReference>
<dbReference type="FunFam" id="3.30.230.130:FF:000034">
    <property type="entry name" value="Cullin"/>
    <property type="match status" value="1"/>
</dbReference>
<evidence type="ECO:0000259" key="5">
    <source>
        <dbReference type="PROSITE" id="PS50069"/>
    </source>
</evidence>
<dbReference type="PANTHER" id="PTHR11932">
    <property type="entry name" value="CULLIN"/>
    <property type="match status" value="1"/>
</dbReference>
<evidence type="ECO:0000256" key="2">
    <source>
        <dbReference type="ARBA" id="ARBA00022843"/>
    </source>
</evidence>
<dbReference type="GO" id="GO:0031625">
    <property type="term" value="F:ubiquitin protein ligase binding"/>
    <property type="evidence" value="ECO:0007669"/>
    <property type="project" value="InterPro"/>
</dbReference>
<protein>
    <recommendedName>
        <fullName evidence="5">Cullin family profile domain-containing protein</fullName>
    </recommendedName>
</protein>
<name>A0A150GFA9_GONPE</name>
<dbReference type="Pfam" id="PF00888">
    <property type="entry name" value="Cullin"/>
    <property type="match status" value="1"/>
</dbReference>
<comment type="similarity">
    <text evidence="1 3 4">Belongs to the cullin family.</text>
</comment>
<dbReference type="EMBL" id="LSYV01000028">
    <property type="protein sequence ID" value="KXZ48514.1"/>
    <property type="molecule type" value="Genomic_DNA"/>
</dbReference>
<organism evidence="6 7">
    <name type="scientific">Gonium pectorale</name>
    <name type="common">Green alga</name>
    <dbReference type="NCBI Taxonomy" id="33097"/>
    <lineage>
        <taxon>Eukaryota</taxon>
        <taxon>Viridiplantae</taxon>
        <taxon>Chlorophyta</taxon>
        <taxon>core chlorophytes</taxon>
        <taxon>Chlorophyceae</taxon>
        <taxon>CS clade</taxon>
        <taxon>Chlamydomonadales</taxon>
        <taxon>Volvocaceae</taxon>
        <taxon>Gonium</taxon>
    </lineage>
</organism>
<evidence type="ECO:0000256" key="4">
    <source>
        <dbReference type="RuleBase" id="RU003829"/>
    </source>
</evidence>
<dbReference type="Gene3D" id="1.20.1310.10">
    <property type="entry name" value="Cullin Repeats"/>
    <property type="match status" value="4"/>
</dbReference>
<dbReference type="Pfam" id="PF10557">
    <property type="entry name" value="Cullin_Nedd8"/>
    <property type="match status" value="1"/>
</dbReference>
<dbReference type="InterPro" id="IPR036317">
    <property type="entry name" value="Cullin_homology_sf"/>
</dbReference>
<accession>A0A150GFA9</accession>
<dbReference type="Gene3D" id="1.10.10.10">
    <property type="entry name" value="Winged helix-like DNA-binding domain superfamily/Winged helix DNA-binding domain"/>
    <property type="match status" value="1"/>
</dbReference>
<dbReference type="GO" id="GO:0031461">
    <property type="term" value="C:cullin-RING ubiquitin ligase complex"/>
    <property type="evidence" value="ECO:0007669"/>
    <property type="project" value="InterPro"/>
</dbReference>
<dbReference type="AlphaFoldDB" id="A0A150GFA9"/>
<dbReference type="FunFam" id="1.10.10.10:FF:000503">
    <property type="entry name" value="Cullin-1"/>
    <property type="match status" value="1"/>
</dbReference>
<gene>
    <name evidence="6" type="ORF">GPECTOR_27g685</name>
</gene>
<dbReference type="InterPro" id="IPR016159">
    <property type="entry name" value="Cullin_repeat-like_dom_sf"/>
</dbReference>
<evidence type="ECO:0000313" key="7">
    <source>
        <dbReference type="Proteomes" id="UP000075714"/>
    </source>
</evidence>
<dbReference type="SUPFAM" id="SSF74788">
    <property type="entry name" value="Cullin repeat-like"/>
    <property type="match status" value="1"/>
</dbReference>
<feature type="domain" description="Cullin family profile" evidence="5">
    <location>
        <begin position="393"/>
        <end position="599"/>
    </location>
</feature>
<evidence type="ECO:0000256" key="1">
    <source>
        <dbReference type="ARBA" id="ARBA00006019"/>
    </source>
</evidence>
<dbReference type="Proteomes" id="UP000075714">
    <property type="component" value="Unassembled WGS sequence"/>
</dbReference>
<dbReference type="SUPFAM" id="SSF46785">
    <property type="entry name" value="Winged helix' DNA-binding domain"/>
    <property type="match status" value="1"/>
</dbReference>
<keyword evidence="7" id="KW-1185">Reference proteome</keyword>
<dbReference type="SMART" id="SM00884">
    <property type="entry name" value="Cullin_Nedd8"/>
    <property type="match status" value="1"/>
</dbReference>
<dbReference type="Pfam" id="PF26557">
    <property type="entry name" value="Cullin_AB"/>
    <property type="match status" value="1"/>
</dbReference>
<sequence length="724" mass="84455">MADRKPIELAEGWSFMEKGIQKLIRLLEGEQEDQFNAEQYMHLYTTIYNMCTQKPPHDYSEQLYGKYREAFNKYINEKVLPSLREHRDEVLLKELYTRWGNHKLMVRWLSRFFNYLDRYYVLRHSLHPLKDVGLLCFKDLVYIDIKKRAKDAVLTLVEREREGELVDRALVKNILGIYIELGMGGMECYEKDFEEFLLTDTSGFYRRKASQWIEQDSCPDYMLKAEECLRLEEERVDAYLHASSRPKLLREVEAELLTAYEQRLLTKEHSGCSALLKDDKTEDLARMYRLFARIPKGLDPVAEIFKEHVDSEGMKLVKEVTEAVELAKEKAAKAGPSRDSGSSAEQQYVRAVLELHDKYLGYVGSCFANSSLFHKALKEAFEAFVNKAVAGSTSAELMASFCDNLLKKGGSEKLSDEAIEETLEKVVKLLAYVSDKDMFAEFYRKKLSRRLLQDKSASDDHERSLLSRLKQQCGAQFTSKEKSRKLSIDLSVTVLTTGFWPTYKSIEVALPREMVEGVEVYREYYDTDAKHRKLTWIYTLGTAVLRGNFDSKPIEMQMNTLQAALCMLLNDVDELSYSEVQERLRLPDDDLQRLLHSLVCAKYKVIKKDPEGKTIGKNDKFSFNSRFTDKMRRIKIPLPPLDEKKKVMEDVDKDRRYAIDAAIVRIMKSRKVLQHQTLVMEVIQQLQRMFKPDLKLIKKRIEDLIQREYLERDKDNPTLFKYLA</sequence>
<dbReference type="PROSITE" id="PS01256">
    <property type="entry name" value="CULLIN_1"/>
    <property type="match status" value="1"/>
</dbReference>